<dbReference type="SUPFAM" id="SSF55486">
    <property type="entry name" value="Metalloproteases ('zincins'), catalytic domain"/>
    <property type="match status" value="1"/>
</dbReference>
<dbReference type="GO" id="GO:0008270">
    <property type="term" value="F:zinc ion binding"/>
    <property type="evidence" value="ECO:0007669"/>
    <property type="project" value="InterPro"/>
</dbReference>
<dbReference type="OrthoDB" id="100605at2"/>
<accession>A0A097IGZ6</accession>
<dbReference type="KEGG" id="cdo:CDOO_08930"/>
<dbReference type="Proteomes" id="UP000029914">
    <property type="component" value="Chromosome"/>
</dbReference>
<dbReference type="InterPro" id="IPR050344">
    <property type="entry name" value="Peptidase_M1_aminopeptidases"/>
</dbReference>
<dbReference type="CDD" id="cd09602">
    <property type="entry name" value="M1_APN"/>
    <property type="match status" value="1"/>
</dbReference>
<dbReference type="GO" id="GO:0006508">
    <property type="term" value="P:proteolysis"/>
    <property type="evidence" value="ECO:0007669"/>
    <property type="project" value="UniProtKB-KW"/>
</dbReference>
<keyword evidence="6 17" id="KW-0031">Aminopeptidase</keyword>
<keyword evidence="9" id="KW-0378">Hydrolase</keyword>
<evidence type="ECO:0000256" key="6">
    <source>
        <dbReference type="ARBA" id="ARBA00022438"/>
    </source>
</evidence>
<protein>
    <recommendedName>
        <fullName evidence="5">Aminopeptidase N</fullName>
        <ecNumber evidence="4">3.4.11.2</ecNumber>
    </recommendedName>
    <alternativeName>
        <fullName evidence="12">Alanine aminopeptidase</fullName>
    </alternativeName>
    <alternativeName>
        <fullName evidence="13">Lysyl aminopeptidase</fullName>
    </alternativeName>
</protein>
<dbReference type="GO" id="GO:0042277">
    <property type="term" value="F:peptide binding"/>
    <property type="evidence" value="ECO:0007669"/>
    <property type="project" value="TreeGrafter"/>
</dbReference>
<dbReference type="InterPro" id="IPR024571">
    <property type="entry name" value="ERAP1-like_C_dom"/>
</dbReference>
<feature type="domain" description="Peptidase M1 membrane alanine aminopeptidase" evidence="14">
    <location>
        <begin position="222"/>
        <end position="435"/>
    </location>
</feature>
<evidence type="ECO:0000256" key="7">
    <source>
        <dbReference type="ARBA" id="ARBA00022670"/>
    </source>
</evidence>
<keyword evidence="10" id="KW-0862">Zinc</keyword>
<keyword evidence="7" id="KW-0645">Protease</keyword>
<dbReference type="HOGENOM" id="CLU_007335_1_1_11"/>
<comment type="cofactor">
    <cofactor evidence="2">
        <name>Zn(2+)</name>
        <dbReference type="ChEBI" id="CHEBI:29105"/>
    </cofactor>
</comment>
<dbReference type="PANTHER" id="PTHR11533:SF174">
    <property type="entry name" value="PUROMYCIN-SENSITIVE AMINOPEPTIDASE-RELATED"/>
    <property type="match status" value="1"/>
</dbReference>
<dbReference type="Pfam" id="PF17900">
    <property type="entry name" value="Peptidase_M1_N"/>
    <property type="match status" value="1"/>
</dbReference>
<dbReference type="AlphaFoldDB" id="A0A097IGZ6"/>
<evidence type="ECO:0000256" key="11">
    <source>
        <dbReference type="ARBA" id="ARBA00023049"/>
    </source>
</evidence>
<evidence type="ECO:0000256" key="8">
    <source>
        <dbReference type="ARBA" id="ARBA00022723"/>
    </source>
</evidence>
<evidence type="ECO:0000256" key="3">
    <source>
        <dbReference type="ARBA" id="ARBA00010136"/>
    </source>
</evidence>
<dbReference type="Pfam" id="PF11838">
    <property type="entry name" value="ERAP1_C"/>
    <property type="match status" value="1"/>
</dbReference>
<evidence type="ECO:0000256" key="10">
    <source>
        <dbReference type="ARBA" id="ARBA00022833"/>
    </source>
</evidence>
<dbReference type="EC" id="3.4.11.2" evidence="4"/>
<name>A0A097IGZ6_9CORY</name>
<keyword evidence="8" id="KW-0479">Metal-binding</keyword>
<gene>
    <name evidence="17" type="ORF">CDOO_08930</name>
</gene>
<dbReference type="eggNOG" id="COG0308">
    <property type="taxonomic scope" value="Bacteria"/>
</dbReference>
<dbReference type="InterPro" id="IPR012778">
    <property type="entry name" value="Pept_M1_aminopeptidase"/>
</dbReference>
<dbReference type="SUPFAM" id="SSF63737">
    <property type="entry name" value="Leukotriene A4 hydrolase N-terminal domain"/>
    <property type="match status" value="1"/>
</dbReference>
<evidence type="ECO:0000259" key="15">
    <source>
        <dbReference type="Pfam" id="PF11838"/>
    </source>
</evidence>
<organism evidence="17 18">
    <name type="scientific">Corynebacterium doosanense CAU 212 = DSM 45436</name>
    <dbReference type="NCBI Taxonomy" id="558173"/>
    <lineage>
        <taxon>Bacteria</taxon>
        <taxon>Bacillati</taxon>
        <taxon>Actinomycetota</taxon>
        <taxon>Actinomycetes</taxon>
        <taxon>Mycobacteriales</taxon>
        <taxon>Corynebacteriaceae</taxon>
        <taxon>Corynebacterium</taxon>
    </lineage>
</organism>
<dbReference type="GO" id="GO:0005615">
    <property type="term" value="C:extracellular space"/>
    <property type="evidence" value="ECO:0007669"/>
    <property type="project" value="TreeGrafter"/>
</dbReference>
<keyword evidence="11" id="KW-0482">Metalloprotease</keyword>
<dbReference type="GO" id="GO:0005737">
    <property type="term" value="C:cytoplasm"/>
    <property type="evidence" value="ECO:0007669"/>
    <property type="project" value="TreeGrafter"/>
</dbReference>
<evidence type="ECO:0000256" key="13">
    <source>
        <dbReference type="ARBA" id="ARBA00031533"/>
    </source>
</evidence>
<dbReference type="EMBL" id="CP006764">
    <property type="protein sequence ID" value="AIT61372.1"/>
    <property type="molecule type" value="Genomic_DNA"/>
</dbReference>
<dbReference type="FunFam" id="1.10.390.10:FF:000006">
    <property type="entry name" value="Puromycin-sensitive aminopeptidase"/>
    <property type="match status" value="1"/>
</dbReference>
<dbReference type="RefSeq" id="WP_018020967.1">
    <property type="nucleotide sequence ID" value="NZ_AQUX01000001.1"/>
</dbReference>
<dbReference type="NCBIfam" id="TIGR02412">
    <property type="entry name" value="pepN_strep_liv"/>
    <property type="match status" value="1"/>
</dbReference>
<feature type="domain" description="Aminopeptidase N-like N-terminal" evidence="16">
    <location>
        <begin position="50"/>
        <end position="184"/>
    </location>
</feature>
<keyword evidence="18" id="KW-1185">Reference proteome</keyword>
<reference evidence="17 18" key="1">
    <citation type="submission" date="2013-09" db="EMBL/GenBank/DDBJ databases">
        <title>Complete genome sequence of Corynebacterium doosanense CAU 212(T) (=DSM 45436(T)), isolated from activated sludge.</title>
        <authorList>
            <person name="Schaffert L."/>
            <person name="Albersmeier A."/>
            <person name="Kalinowski J."/>
            <person name="Ruckert C."/>
        </authorList>
    </citation>
    <scope>NUCLEOTIDE SEQUENCE [LARGE SCALE GENOMIC DNA]</scope>
    <source>
        <strain evidence="17 18">CAU 212</strain>
    </source>
</reference>
<evidence type="ECO:0000313" key="17">
    <source>
        <dbReference type="EMBL" id="AIT61372.1"/>
    </source>
</evidence>
<dbReference type="GO" id="GO:0070006">
    <property type="term" value="F:metalloaminopeptidase activity"/>
    <property type="evidence" value="ECO:0007669"/>
    <property type="project" value="TreeGrafter"/>
</dbReference>
<evidence type="ECO:0000256" key="4">
    <source>
        <dbReference type="ARBA" id="ARBA00012564"/>
    </source>
</evidence>
<dbReference type="GO" id="GO:0016020">
    <property type="term" value="C:membrane"/>
    <property type="evidence" value="ECO:0007669"/>
    <property type="project" value="TreeGrafter"/>
</dbReference>
<evidence type="ECO:0000256" key="9">
    <source>
        <dbReference type="ARBA" id="ARBA00022801"/>
    </source>
</evidence>
<dbReference type="InterPro" id="IPR014782">
    <property type="entry name" value="Peptidase_M1_dom"/>
</dbReference>
<evidence type="ECO:0000256" key="1">
    <source>
        <dbReference type="ARBA" id="ARBA00000098"/>
    </source>
</evidence>
<evidence type="ECO:0000256" key="2">
    <source>
        <dbReference type="ARBA" id="ARBA00001947"/>
    </source>
</evidence>
<dbReference type="InterPro" id="IPR042097">
    <property type="entry name" value="Aminopeptidase_N-like_N_sf"/>
</dbReference>
<evidence type="ECO:0000259" key="14">
    <source>
        <dbReference type="Pfam" id="PF01433"/>
    </source>
</evidence>
<dbReference type="GO" id="GO:0043171">
    <property type="term" value="P:peptide catabolic process"/>
    <property type="evidence" value="ECO:0007669"/>
    <property type="project" value="TreeGrafter"/>
</dbReference>
<evidence type="ECO:0000256" key="12">
    <source>
        <dbReference type="ARBA" id="ARBA00029811"/>
    </source>
</evidence>
<sequence length="803" mass="88595">MIYALTLADARHRSTHLTVEHYDLWLGLTDDPATAETFAVTSEITHTSAEAGIVLDYLGESVTTVEVDGAPVEYLFADGQIWLEVPVDTRCSVKVAGRSRYSRTGQGLHRFTDPADGRTYLYSHFEPSDARRVYPCFDQPDLKATFSVRMSVPEGWTALANGAETDREGDSVHFAETPPMSTYLMAFAAGEYVRAGHATSEGVELGVWARASMAEFVDDEFLQITARGLPYFNEVFGYPYPWGKYDSIFVPEYNLGAMENPGLVTFTERYLFQDRATRAQHAARANTILHEMSHMWFGDLVTPRWWDDLWLKESFAEFMGADASLHVSDYAEARANFAGDRKNWAYQQDQLPTTHPIAAEIPDVDAARQNFDGITYAKGAAVLTQLVHYIGREAFFAGARDYFSAHAFSSATFADLLAALSAHTDVDLGEWADRWLRTTGPDRLDPARVGDTLTLAHEGNRPHRLDVGVYAAGRCIKGIDVTVPAEADEVTVELPAGAELVIVNDTDQTYALTGVDKRSLLWLTEHLSEIEDPLARAVVWTSLWNLCRDGRLPVADYVAIAARHAPKEDNPGMIARTLGAALQAARDYTADDTLADRLAEQLWNALGDAEPGSDAQLAIARVAIAALSSEGSGERLRTLLDARLPGLTVDNQLAWSIRAALAACGEISREELDEAHARDATLSGKTRHLRAVWAAPSAETKTELFDTVTVPGRWSNDEVDALLAAYTAPGSQPLRAHLDRRFFDWVPQIWEEHPMEIANRLVRGLYPDVAGEVPGELPAALRRVLAECADQRERAARLRALNG</sequence>
<comment type="similarity">
    <text evidence="3">Belongs to the peptidase M1 family.</text>
</comment>
<evidence type="ECO:0000259" key="16">
    <source>
        <dbReference type="Pfam" id="PF17900"/>
    </source>
</evidence>
<dbReference type="GO" id="GO:0016285">
    <property type="term" value="F:alanyl aminopeptidase activity"/>
    <property type="evidence" value="ECO:0007669"/>
    <property type="project" value="UniProtKB-EC"/>
</dbReference>
<dbReference type="Pfam" id="PF01433">
    <property type="entry name" value="Peptidase_M1"/>
    <property type="match status" value="1"/>
</dbReference>
<dbReference type="STRING" id="558173.CDOO_08930"/>
<dbReference type="MEROPS" id="M01.012"/>
<proteinExistence type="inferred from homology"/>
<dbReference type="Gene3D" id="1.10.390.10">
    <property type="entry name" value="Neutral Protease Domain 2"/>
    <property type="match status" value="1"/>
</dbReference>
<dbReference type="InterPro" id="IPR027268">
    <property type="entry name" value="Peptidase_M4/M1_CTD_sf"/>
</dbReference>
<dbReference type="PRINTS" id="PR00756">
    <property type="entry name" value="ALADIPTASE"/>
</dbReference>
<dbReference type="InterPro" id="IPR001930">
    <property type="entry name" value="Peptidase_M1"/>
</dbReference>
<dbReference type="PANTHER" id="PTHR11533">
    <property type="entry name" value="PROTEASE M1 ZINC METALLOPROTEASE"/>
    <property type="match status" value="1"/>
</dbReference>
<comment type="catalytic activity">
    <reaction evidence="1">
        <text>Release of an N-terminal amino acid, Xaa-|-Yaa- from a peptide, amide or arylamide. Xaa is preferably Ala, but may be most amino acids including Pro (slow action). When a terminal hydrophobic residue is followed by a prolyl residue, the two may be released as an intact Xaa-Pro dipeptide.</text>
        <dbReference type="EC" id="3.4.11.2"/>
    </reaction>
</comment>
<dbReference type="Gene3D" id="2.60.40.1730">
    <property type="entry name" value="tricorn interacting facor f3 domain"/>
    <property type="match status" value="1"/>
</dbReference>
<dbReference type="InterPro" id="IPR045357">
    <property type="entry name" value="Aminopeptidase_N-like_N"/>
</dbReference>
<evidence type="ECO:0000313" key="18">
    <source>
        <dbReference type="Proteomes" id="UP000029914"/>
    </source>
</evidence>
<evidence type="ECO:0000256" key="5">
    <source>
        <dbReference type="ARBA" id="ARBA00015611"/>
    </source>
</evidence>
<feature type="domain" description="ERAP1-like C-terminal" evidence="15">
    <location>
        <begin position="500"/>
        <end position="770"/>
    </location>
</feature>